<name>A0A813TSE3_ADIRI</name>
<protein>
    <recommendedName>
        <fullName evidence="8">Alcohol dehydrogenase iron-type/glycerol dehydrogenase GldA domain-containing protein</fullName>
    </recommendedName>
</protein>
<evidence type="ECO:0000259" key="2">
    <source>
        <dbReference type="Pfam" id="PF00465"/>
    </source>
</evidence>
<dbReference type="EMBL" id="CAJNOR010000143">
    <property type="protein sequence ID" value="CAF0815537.1"/>
    <property type="molecule type" value="Genomic_DNA"/>
</dbReference>
<dbReference type="Gene3D" id="1.20.1090.10">
    <property type="entry name" value="Dehydroquinate synthase-like - alpha domain"/>
    <property type="match status" value="1"/>
</dbReference>
<dbReference type="PANTHER" id="PTHR11496:SF97">
    <property type="entry name" value="ALCOHOL DEHYDROGENASE IRON-TYPE_GLYCEROL DEHYDROGENASE GLDA DOMAIN-CONTAINING PROTEIN"/>
    <property type="match status" value="1"/>
</dbReference>
<dbReference type="Pfam" id="PF25137">
    <property type="entry name" value="ADH_Fe_C"/>
    <property type="match status" value="1"/>
</dbReference>
<keyword evidence="7" id="KW-1185">Reference proteome</keyword>
<keyword evidence="1" id="KW-0560">Oxidoreductase</keyword>
<evidence type="ECO:0000313" key="6">
    <source>
        <dbReference type="EMBL" id="CAF1148559.1"/>
    </source>
</evidence>
<evidence type="ECO:0008006" key="8">
    <source>
        <dbReference type="Google" id="ProtNLM"/>
    </source>
</evidence>
<dbReference type="InterPro" id="IPR018211">
    <property type="entry name" value="ADH_Fe_CS"/>
</dbReference>
<dbReference type="AlphaFoldDB" id="A0A813TSE3"/>
<evidence type="ECO:0000313" key="5">
    <source>
        <dbReference type="EMBL" id="CAF0815537.1"/>
    </source>
</evidence>
<gene>
    <name evidence="6" type="ORF">EDS130_LOCUS22480</name>
    <name evidence="4" type="ORF">XAT740_LOCUS3687</name>
    <name evidence="5" type="ORF">XAT740_LOCUS3690</name>
</gene>
<evidence type="ECO:0000313" key="7">
    <source>
        <dbReference type="Proteomes" id="UP000663828"/>
    </source>
</evidence>
<comment type="caution">
    <text evidence="5">The sequence shown here is derived from an EMBL/GenBank/DDBJ whole genome shotgun (WGS) entry which is preliminary data.</text>
</comment>
<dbReference type="GO" id="GO:0004022">
    <property type="term" value="F:alcohol dehydrogenase (NAD+) activity"/>
    <property type="evidence" value="ECO:0007669"/>
    <property type="project" value="TreeGrafter"/>
</dbReference>
<organism evidence="5 7">
    <name type="scientific">Adineta ricciae</name>
    <name type="common">Rotifer</name>
    <dbReference type="NCBI Taxonomy" id="249248"/>
    <lineage>
        <taxon>Eukaryota</taxon>
        <taxon>Metazoa</taxon>
        <taxon>Spiralia</taxon>
        <taxon>Gnathifera</taxon>
        <taxon>Rotifera</taxon>
        <taxon>Eurotatoria</taxon>
        <taxon>Bdelloidea</taxon>
        <taxon>Adinetida</taxon>
        <taxon>Adinetidae</taxon>
        <taxon>Adineta</taxon>
    </lineage>
</organism>
<sequence>MSFFVLPSTLQTSTSGTYQPTILRRVEYGVGSLSKLADVLRDLSISKAFIITGNSLATKTDVIEQVKTAAGCPITAVFSSMKQHAPIDDINNAIEQLKQTGSDGILAVGGGSPIDAAKLVIHFYKEQTGILLKLISIPTTLSAAELTIIAGYTNEDGNKVAKKASEIGSSAIILDANLSLNTPNRLWLSTGIRALDHCVEQQYRPNAPIPVRALAREAAGILFESLRACHKDAKDVEARQRALIGAWLSLWSDDRIGPLGPSHSIGYQLGAPYSIPHGICSCLTLAGTIVVQTKHLPEQEVKQLASLLPFVNTSSSSSYGGDTHEQAMKVAGAVKELIADLNLACTLREYKVPQSDLDGIVERALPDGKSDKRYKDFLEFLHAIY</sequence>
<dbReference type="InterPro" id="IPR001670">
    <property type="entry name" value="ADH_Fe/GldA"/>
</dbReference>
<accession>A0A813TSE3</accession>
<dbReference type="EMBL" id="CAJNOJ010000118">
    <property type="protein sequence ID" value="CAF1148559.1"/>
    <property type="molecule type" value="Genomic_DNA"/>
</dbReference>
<dbReference type="InterPro" id="IPR039697">
    <property type="entry name" value="Alcohol_dehydrogenase_Fe"/>
</dbReference>
<dbReference type="Gene3D" id="3.40.50.1970">
    <property type="match status" value="1"/>
</dbReference>
<dbReference type="CDD" id="cd08192">
    <property type="entry name" value="MAR-like"/>
    <property type="match status" value="1"/>
</dbReference>
<evidence type="ECO:0000313" key="4">
    <source>
        <dbReference type="EMBL" id="CAF0815483.1"/>
    </source>
</evidence>
<dbReference type="GO" id="GO:0005739">
    <property type="term" value="C:mitochondrion"/>
    <property type="evidence" value="ECO:0007669"/>
    <property type="project" value="TreeGrafter"/>
</dbReference>
<feature type="domain" description="Alcohol dehydrogenase iron-type/glycerol dehydrogenase GldA" evidence="2">
    <location>
        <begin position="25"/>
        <end position="175"/>
    </location>
</feature>
<proteinExistence type="predicted"/>
<dbReference type="PANTHER" id="PTHR11496">
    <property type="entry name" value="ALCOHOL DEHYDROGENASE"/>
    <property type="match status" value="1"/>
</dbReference>
<feature type="domain" description="Fe-containing alcohol dehydrogenase-like C-terminal" evidence="3">
    <location>
        <begin position="189"/>
        <end position="374"/>
    </location>
</feature>
<dbReference type="InterPro" id="IPR056798">
    <property type="entry name" value="ADH_Fe_C"/>
</dbReference>
<dbReference type="EMBL" id="CAJNOR010000143">
    <property type="protein sequence ID" value="CAF0815483.1"/>
    <property type="molecule type" value="Genomic_DNA"/>
</dbReference>
<dbReference type="GO" id="GO:0046872">
    <property type="term" value="F:metal ion binding"/>
    <property type="evidence" value="ECO:0007669"/>
    <property type="project" value="InterPro"/>
</dbReference>
<dbReference type="Proteomes" id="UP000663852">
    <property type="component" value="Unassembled WGS sequence"/>
</dbReference>
<reference evidence="5" key="1">
    <citation type="submission" date="2021-02" db="EMBL/GenBank/DDBJ databases">
        <authorList>
            <person name="Nowell W R."/>
        </authorList>
    </citation>
    <scope>NUCLEOTIDE SEQUENCE</scope>
</reference>
<dbReference type="SUPFAM" id="SSF56796">
    <property type="entry name" value="Dehydroquinate synthase-like"/>
    <property type="match status" value="1"/>
</dbReference>
<dbReference type="OrthoDB" id="9999187at2759"/>
<dbReference type="PROSITE" id="PS00060">
    <property type="entry name" value="ADH_IRON_2"/>
    <property type="match status" value="1"/>
</dbReference>
<dbReference type="Pfam" id="PF00465">
    <property type="entry name" value="Fe-ADH"/>
    <property type="match status" value="1"/>
</dbReference>
<evidence type="ECO:0000256" key="1">
    <source>
        <dbReference type="ARBA" id="ARBA00023002"/>
    </source>
</evidence>
<evidence type="ECO:0000259" key="3">
    <source>
        <dbReference type="Pfam" id="PF25137"/>
    </source>
</evidence>
<dbReference type="Proteomes" id="UP000663828">
    <property type="component" value="Unassembled WGS sequence"/>
</dbReference>